<dbReference type="AlphaFoldDB" id="A0A2S7WGG4"/>
<dbReference type="RefSeq" id="WP_105022020.1">
    <property type="nucleotide sequence ID" value="NZ_MSCM01000002.1"/>
</dbReference>
<evidence type="ECO:0000313" key="3">
    <source>
        <dbReference type="Proteomes" id="UP000239068"/>
    </source>
</evidence>
<keyword evidence="3" id="KW-1185">Reference proteome</keyword>
<dbReference type="Proteomes" id="UP000239068">
    <property type="component" value="Unassembled WGS sequence"/>
</dbReference>
<name>A0A2S7WGG4_9FLAO</name>
<keyword evidence="1" id="KW-0472">Membrane</keyword>
<dbReference type="InterPro" id="IPR011990">
    <property type="entry name" value="TPR-like_helical_dom_sf"/>
</dbReference>
<keyword evidence="1" id="KW-1133">Transmembrane helix</keyword>
<dbReference type="EMBL" id="MSCM01000002">
    <property type="protein sequence ID" value="PQJ76704.1"/>
    <property type="molecule type" value="Genomic_DNA"/>
</dbReference>
<protein>
    <recommendedName>
        <fullName evidence="4">Tetratricopeptide repeat protein</fullName>
    </recommendedName>
</protein>
<reference evidence="2 3" key="1">
    <citation type="submission" date="2016-12" db="EMBL/GenBank/DDBJ databases">
        <title>Trade-off between light-utilization and light-protection in marine flavobacteria.</title>
        <authorList>
            <person name="Kumagai Y."/>
            <person name="Yoshizawa S."/>
            <person name="Kogure K."/>
            <person name="Iwasaki W."/>
        </authorList>
    </citation>
    <scope>NUCLEOTIDE SEQUENCE [LARGE SCALE GENOMIC DNA]</scope>
    <source>
        <strain evidence="2 3">ATCC 43844</strain>
    </source>
</reference>
<proteinExistence type="predicted"/>
<accession>A0A2S7WGG4</accession>
<organism evidence="2 3">
    <name type="scientific">Polaribacter glomeratus</name>
    <dbReference type="NCBI Taxonomy" id="102"/>
    <lineage>
        <taxon>Bacteria</taxon>
        <taxon>Pseudomonadati</taxon>
        <taxon>Bacteroidota</taxon>
        <taxon>Flavobacteriia</taxon>
        <taxon>Flavobacteriales</taxon>
        <taxon>Flavobacteriaceae</taxon>
    </lineage>
</organism>
<gene>
    <name evidence="2" type="ORF">BTO16_12535</name>
</gene>
<evidence type="ECO:0008006" key="4">
    <source>
        <dbReference type="Google" id="ProtNLM"/>
    </source>
</evidence>
<dbReference type="SUPFAM" id="SSF48452">
    <property type="entry name" value="TPR-like"/>
    <property type="match status" value="1"/>
</dbReference>
<dbReference type="Gene3D" id="1.25.40.10">
    <property type="entry name" value="Tetratricopeptide repeat domain"/>
    <property type="match status" value="1"/>
</dbReference>
<feature type="transmembrane region" description="Helical" evidence="1">
    <location>
        <begin position="75"/>
        <end position="95"/>
    </location>
</feature>
<evidence type="ECO:0000313" key="2">
    <source>
        <dbReference type="EMBL" id="PQJ76704.1"/>
    </source>
</evidence>
<evidence type="ECO:0000256" key="1">
    <source>
        <dbReference type="SAM" id="Phobius"/>
    </source>
</evidence>
<sequence length="203" mass="24412">MPGEGSIQGMLTSLSNNKRLLRKKNMFRPERTFLSLKRAYIKSAGGEIELKKATKKQLRAIRIQIIRERRKNWHAFYNIFLFLFLIVGFITYNFIQNYTIAKEKTKKIELDNKIERSLLLIAKGDYWLKKRSWYNAIFEYKRAFELLPNDYTVYYRLAHAYSLRCENEFEDCKKGKKLLDKLINQFPEKSELLELEELLKYEN</sequence>
<keyword evidence="1" id="KW-0812">Transmembrane</keyword>
<dbReference type="OrthoDB" id="1454797at2"/>
<comment type="caution">
    <text evidence="2">The sequence shown here is derived from an EMBL/GenBank/DDBJ whole genome shotgun (WGS) entry which is preliminary data.</text>
</comment>